<gene>
    <name evidence="1" type="ORF">PDMSB3_2670</name>
</gene>
<organism evidence="1 2">
    <name type="scientific">Paraburkholderia dioscoreae</name>
    <dbReference type="NCBI Taxonomy" id="2604047"/>
    <lineage>
        <taxon>Bacteria</taxon>
        <taxon>Pseudomonadati</taxon>
        <taxon>Pseudomonadota</taxon>
        <taxon>Betaproteobacteria</taxon>
        <taxon>Burkholderiales</taxon>
        <taxon>Burkholderiaceae</taxon>
        <taxon>Paraburkholderia</taxon>
    </lineage>
</organism>
<protein>
    <submittedName>
        <fullName evidence="1">Uncharacterized protein</fullName>
    </submittedName>
</protein>
<reference evidence="1 2" key="1">
    <citation type="submission" date="2019-08" db="EMBL/GenBank/DDBJ databases">
        <authorList>
            <person name="Herpell B J."/>
        </authorList>
    </citation>
    <scope>NUCLEOTIDE SEQUENCE [LARGE SCALE GENOMIC DNA]</scope>
    <source>
        <strain evidence="2">Msb3</strain>
    </source>
</reference>
<dbReference type="KEGG" id="pdio:PDMSB3_2670"/>
<proteinExistence type="predicted"/>
<sequence>MVGFCMTAMKASQQLSPCFLELLTRSIRGDEDATHCGAPRGILATELAREADVHPSFGAKTASGREWSDRKLMSVGYGVGHRAKPYLAGRRYCCIIGVCCATSLAAAV</sequence>
<keyword evidence="2" id="KW-1185">Reference proteome</keyword>
<accession>A0A5Q4ZMG4</accession>
<evidence type="ECO:0000313" key="2">
    <source>
        <dbReference type="Proteomes" id="UP000325811"/>
    </source>
</evidence>
<dbReference type="AlphaFoldDB" id="A0A5Q4ZMG4"/>
<name>A0A5Q4ZMG4_9BURK</name>
<evidence type="ECO:0000313" key="1">
    <source>
        <dbReference type="EMBL" id="VVD29126.1"/>
    </source>
</evidence>
<dbReference type="EMBL" id="LR699553">
    <property type="protein sequence ID" value="VVD29126.1"/>
    <property type="molecule type" value="Genomic_DNA"/>
</dbReference>
<dbReference type="Proteomes" id="UP000325811">
    <property type="component" value="Chromosome I"/>
</dbReference>